<gene>
    <name evidence="8" type="ORF">RR48_01329</name>
</gene>
<evidence type="ECO:0000256" key="4">
    <source>
        <dbReference type="ARBA" id="ARBA00022741"/>
    </source>
</evidence>
<dbReference type="EMBL" id="KQ460389">
    <property type="protein sequence ID" value="KPJ15415.1"/>
    <property type="molecule type" value="Genomic_DNA"/>
</dbReference>
<dbReference type="InterPro" id="IPR000719">
    <property type="entry name" value="Prot_kinase_dom"/>
</dbReference>
<feature type="domain" description="Protein kinase" evidence="7">
    <location>
        <begin position="1"/>
        <end position="91"/>
    </location>
</feature>
<dbReference type="Gene3D" id="1.10.510.10">
    <property type="entry name" value="Transferase(Phosphotransferase) domain 1"/>
    <property type="match status" value="1"/>
</dbReference>
<evidence type="ECO:0000256" key="5">
    <source>
        <dbReference type="ARBA" id="ARBA00022777"/>
    </source>
</evidence>
<dbReference type="PROSITE" id="PS50011">
    <property type="entry name" value="PROTEIN_KINASE_DOM"/>
    <property type="match status" value="1"/>
</dbReference>
<keyword evidence="2" id="KW-0723">Serine/threonine-protein kinase</keyword>
<dbReference type="InterPro" id="IPR050538">
    <property type="entry name" value="MAP_kinase_kinase_kinase"/>
</dbReference>
<sequence length="162" mass="18115">MAPEVFMKSSGHGRAADVWSLGCVVTEMASGKRPFPEYDSNYQIMFVVGMGGRPALADTLSPEGRDFCSRCLTHDPELRPRAADLAHHHFLLVVFCGNFLRVNPLSMKLLSYAMSYWSRGALKALFLEHEGYFGAVGCLLHLDINHRKENSRHSVETSQADR</sequence>
<dbReference type="PANTHER" id="PTHR48016">
    <property type="entry name" value="MAP KINASE KINASE KINASE SSK2-RELATED-RELATED"/>
    <property type="match status" value="1"/>
</dbReference>
<dbReference type="Gene3D" id="3.30.420.40">
    <property type="match status" value="1"/>
</dbReference>
<evidence type="ECO:0000256" key="2">
    <source>
        <dbReference type="ARBA" id="ARBA00022527"/>
    </source>
</evidence>
<keyword evidence="3" id="KW-0808">Transferase</keyword>
<accession>A0A0N0PDE8</accession>
<dbReference type="GO" id="GO:0015937">
    <property type="term" value="P:coenzyme A biosynthetic process"/>
    <property type="evidence" value="ECO:0007669"/>
    <property type="project" value="InterPro"/>
</dbReference>
<dbReference type="InterPro" id="IPR043129">
    <property type="entry name" value="ATPase_NBD"/>
</dbReference>
<protein>
    <submittedName>
        <fullName evidence="8">Mitogen-activated protein kinase kinase kinase 4</fullName>
    </submittedName>
</protein>
<evidence type="ECO:0000313" key="9">
    <source>
        <dbReference type="Proteomes" id="UP000053240"/>
    </source>
</evidence>
<keyword evidence="5 8" id="KW-0418">Kinase</keyword>
<reference evidence="8 9" key="1">
    <citation type="journal article" date="2015" name="Nat. Commun.">
        <title>Outbred genome sequencing and CRISPR/Cas9 gene editing in butterflies.</title>
        <authorList>
            <person name="Li X."/>
            <person name="Fan D."/>
            <person name="Zhang W."/>
            <person name="Liu G."/>
            <person name="Zhang L."/>
            <person name="Zhao L."/>
            <person name="Fang X."/>
            <person name="Chen L."/>
            <person name="Dong Y."/>
            <person name="Chen Y."/>
            <person name="Ding Y."/>
            <person name="Zhao R."/>
            <person name="Feng M."/>
            <person name="Zhu Y."/>
            <person name="Feng Y."/>
            <person name="Jiang X."/>
            <person name="Zhu D."/>
            <person name="Xiang H."/>
            <person name="Feng X."/>
            <person name="Li S."/>
            <person name="Wang J."/>
            <person name="Zhang G."/>
            <person name="Kronforst M.R."/>
            <person name="Wang W."/>
        </authorList>
    </citation>
    <scope>NUCLEOTIDE SEQUENCE [LARGE SCALE GENOMIC DNA]</scope>
    <source>
        <strain evidence="8">Ya'a_city_454_Pm</strain>
        <tissue evidence="8">Whole body</tissue>
    </source>
</reference>
<dbReference type="InterPro" id="IPR004567">
    <property type="entry name" value="Type_II_PanK"/>
</dbReference>
<dbReference type="Proteomes" id="UP000053240">
    <property type="component" value="Unassembled WGS sequence"/>
</dbReference>
<dbReference type="Pfam" id="PF07714">
    <property type="entry name" value="PK_Tyr_Ser-Thr"/>
    <property type="match status" value="1"/>
</dbReference>
<dbReference type="STRING" id="76193.A0A0N0PDE8"/>
<dbReference type="SUPFAM" id="SSF56112">
    <property type="entry name" value="Protein kinase-like (PK-like)"/>
    <property type="match status" value="1"/>
</dbReference>
<keyword evidence="6" id="KW-0067">ATP-binding</keyword>
<dbReference type="GO" id="GO:0005524">
    <property type="term" value="F:ATP binding"/>
    <property type="evidence" value="ECO:0007669"/>
    <property type="project" value="UniProtKB-KW"/>
</dbReference>
<organism evidence="8 9">
    <name type="scientific">Papilio machaon</name>
    <name type="common">Old World swallowtail butterfly</name>
    <dbReference type="NCBI Taxonomy" id="76193"/>
    <lineage>
        <taxon>Eukaryota</taxon>
        <taxon>Metazoa</taxon>
        <taxon>Ecdysozoa</taxon>
        <taxon>Arthropoda</taxon>
        <taxon>Hexapoda</taxon>
        <taxon>Insecta</taxon>
        <taxon>Pterygota</taxon>
        <taxon>Neoptera</taxon>
        <taxon>Endopterygota</taxon>
        <taxon>Lepidoptera</taxon>
        <taxon>Glossata</taxon>
        <taxon>Ditrysia</taxon>
        <taxon>Papilionoidea</taxon>
        <taxon>Papilionidae</taxon>
        <taxon>Papilioninae</taxon>
        <taxon>Papilio</taxon>
    </lineage>
</organism>
<evidence type="ECO:0000256" key="3">
    <source>
        <dbReference type="ARBA" id="ARBA00022679"/>
    </source>
</evidence>
<dbReference type="InterPro" id="IPR001245">
    <property type="entry name" value="Ser-Thr/Tyr_kinase_cat_dom"/>
</dbReference>
<dbReference type="GO" id="GO:0035556">
    <property type="term" value="P:intracellular signal transduction"/>
    <property type="evidence" value="ECO:0007669"/>
    <property type="project" value="UniProtKB-ARBA"/>
</dbReference>
<proteinExistence type="inferred from homology"/>
<dbReference type="InParanoid" id="A0A0N0PDE8"/>
<comment type="similarity">
    <text evidence="1">Belongs to the protein kinase superfamily. STE Ser/Thr protein kinase family. MAP kinase kinase kinase subfamily.</text>
</comment>
<evidence type="ECO:0000313" key="8">
    <source>
        <dbReference type="EMBL" id="KPJ15415.1"/>
    </source>
</evidence>
<dbReference type="InterPro" id="IPR011009">
    <property type="entry name" value="Kinase-like_dom_sf"/>
</dbReference>
<dbReference type="PANTHER" id="PTHR48016:SF32">
    <property type="entry name" value="MITOGEN-ACTIVATED PROTEIN KINASE KINASE KINASE 4"/>
    <property type="match status" value="1"/>
</dbReference>
<evidence type="ECO:0000259" key="7">
    <source>
        <dbReference type="PROSITE" id="PS50011"/>
    </source>
</evidence>
<dbReference type="Pfam" id="PF03630">
    <property type="entry name" value="Fumble"/>
    <property type="match status" value="1"/>
</dbReference>
<evidence type="ECO:0000256" key="6">
    <source>
        <dbReference type="ARBA" id="ARBA00022840"/>
    </source>
</evidence>
<dbReference type="SUPFAM" id="SSF53067">
    <property type="entry name" value="Actin-like ATPase domain"/>
    <property type="match status" value="1"/>
</dbReference>
<dbReference type="AlphaFoldDB" id="A0A0N0PDE8"/>
<keyword evidence="4" id="KW-0547">Nucleotide-binding</keyword>
<name>A0A0N0PDE8_PAPMA</name>
<evidence type="ECO:0000256" key="1">
    <source>
        <dbReference type="ARBA" id="ARBA00006529"/>
    </source>
</evidence>
<dbReference type="GO" id="GO:0004674">
    <property type="term" value="F:protein serine/threonine kinase activity"/>
    <property type="evidence" value="ECO:0007669"/>
    <property type="project" value="UniProtKB-KW"/>
</dbReference>
<keyword evidence="9" id="KW-1185">Reference proteome</keyword>